<evidence type="ECO:0000313" key="14">
    <source>
        <dbReference type="EMBL" id="MCW6038510.1"/>
    </source>
</evidence>
<evidence type="ECO:0000256" key="9">
    <source>
        <dbReference type="ARBA" id="ARBA00022989"/>
    </source>
</evidence>
<accession>A0ABT3LAH2</accession>
<keyword evidence="4" id="KW-0444">Lipid biosynthesis</keyword>
<evidence type="ECO:0000256" key="3">
    <source>
        <dbReference type="ARBA" id="ARBA00022475"/>
    </source>
</evidence>
<dbReference type="PANTHER" id="PTHR30561">
    <property type="entry name" value="SMR FAMILY PROTON-DEPENDENT DRUG EFFLUX TRANSPORTER SUGE"/>
    <property type="match status" value="1"/>
</dbReference>
<feature type="transmembrane region" description="Helical" evidence="12">
    <location>
        <begin position="40"/>
        <end position="63"/>
    </location>
</feature>
<dbReference type="InterPro" id="IPR037185">
    <property type="entry name" value="EmrE-like"/>
</dbReference>
<evidence type="ECO:0000256" key="6">
    <source>
        <dbReference type="ARBA" id="ARBA00022556"/>
    </source>
</evidence>
<keyword evidence="3" id="KW-1003">Cell membrane</keyword>
<feature type="transmembrane region" description="Helical" evidence="12">
    <location>
        <begin position="75"/>
        <end position="95"/>
    </location>
</feature>
<keyword evidence="15" id="KW-1185">Reference proteome</keyword>
<evidence type="ECO:0000313" key="15">
    <source>
        <dbReference type="Proteomes" id="UP001526426"/>
    </source>
</evidence>
<dbReference type="InterPro" id="IPR000390">
    <property type="entry name" value="Small_drug/metabolite_transptr"/>
</dbReference>
<evidence type="ECO:0000259" key="13">
    <source>
        <dbReference type="Pfam" id="PF00892"/>
    </source>
</evidence>
<dbReference type="Pfam" id="PF00892">
    <property type="entry name" value="EamA"/>
    <property type="match status" value="1"/>
</dbReference>
<name>A0ABT3LAH2_9CYAN</name>
<protein>
    <submittedName>
        <fullName evidence="14">EamA family transporter</fullName>
    </submittedName>
</protein>
<evidence type="ECO:0000256" key="12">
    <source>
        <dbReference type="SAM" id="Phobius"/>
    </source>
</evidence>
<evidence type="ECO:0000256" key="2">
    <source>
        <dbReference type="ARBA" id="ARBA00007362"/>
    </source>
</evidence>
<proteinExistence type="inferred from homology"/>
<organism evidence="14 15">
    <name type="scientific">Spirulina subsalsa FACHB-351</name>
    <dbReference type="NCBI Taxonomy" id="234711"/>
    <lineage>
        <taxon>Bacteria</taxon>
        <taxon>Bacillati</taxon>
        <taxon>Cyanobacteriota</taxon>
        <taxon>Cyanophyceae</taxon>
        <taxon>Spirulinales</taxon>
        <taxon>Spirulinaceae</taxon>
        <taxon>Spirulina</taxon>
    </lineage>
</organism>
<dbReference type="SUPFAM" id="SSF103481">
    <property type="entry name" value="Multidrug resistance efflux transporter EmrE"/>
    <property type="match status" value="1"/>
</dbReference>
<keyword evidence="6" id="KW-0441">Lipid A biosynthesis</keyword>
<keyword evidence="8" id="KW-0448">Lipopolysaccharide biosynthesis</keyword>
<reference evidence="14 15" key="1">
    <citation type="submission" date="2021-08" db="EMBL/GenBank/DDBJ databases">
        <title>Draft genome sequence of Spirulina subsalsa with high tolerance to salinity and hype-accumulation of phycocyanin.</title>
        <authorList>
            <person name="Pei H."/>
            <person name="Jiang L."/>
        </authorList>
    </citation>
    <scope>NUCLEOTIDE SEQUENCE [LARGE SCALE GENOMIC DNA]</scope>
    <source>
        <strain evidence="14 15">FACHB-351</strain>
    </source>
</reference>
<evidence type="ECO:0000256" key="1">
    <source>
        <dbReference type="ARBA" id="ARBA00004651"/>
    </source>
</evidence>
<evidence type="ECO:0000256" key="10">
    <source>
        <dbReference type="ARBA" id="ARBA00023098"/>
    </source>
</evidence>
<sequence>MSHIYVLLTILFTVYGQIIIKWQVSNAGVFPQDNSEKIYFIIKLLSNPWVISSFMAAFLAAISWMAAMTKLPLSYAYPFTSSSFVLVLFLSAIFFREPITLSKSAGLLLIILGIIIGSTR</sequence>
<dbReference type="PANTHER" id="PTHR30561:SF9">
    <property type="entry name" value="4-AMINO-4-DEOXY-L-ARABINOSE-PHOSPHOUNDECAPRENOL FLIPPASE SUBUNIT ARNF-RELATED"/>
    <property type="match status" value="1"/>
</dbReference>
<evidence type="ECO:0000256" key="7">
    <source>
        <dbReference type="ARBA" id="ARBA00022692"/>
    </source>
</evidence>
<keyword evidence="10" id="KW-0443">Lipid metabolism</keyword>
<keyword evidence="9 12" id="KW-1133">Transmembrane helix</keyword>
<keyword evidence="5" id="KW-0997">Cell inner membrane</keyword>
<evidence type="ECO:0000256" key="4">
    <source>
        <dbReference type="ARBA" id="ARBA00022516"/>
    </source>
</evidence>
<feature type="domain" description="EamA" evidence="13">
    <location>
        <begin position="50"/>
        <end position="116"/>
    </location>
</feature>
<comment type="similarity">
    <text evidence="2">Belongs to the EamA transporter family.</text>
</comment>
<evidence type="ECO:0000256" key="8">
    <source>
        <dbReference type="ARBA" id="ARBA00022985"/>
    </source>
</evidence>
<feature type="transmembrane region" description="Helical" evidence="12">
    <location>
        <begin position="101"/>
        <end position="119"/>
    </location>
</feature>
<dbReference type="EMBL" id="JAIHOM010000144">
    <property type="protein sequence ID" value="MCW6038510.1"/>
    <property type="molecule type" value="Genomic_DNA"/>
</dbReference>
<keyword evidence="7 12" id="KW-0812">Transmembrane</keyword>
<dbReference type="InterPro" id="IPR000620">
    <property type="entry name" value="EamA_dom"/>
</dbReference>
<dbReference type="RefSeq" id="WP_265266419.1">
    <property type="nucleotide sequence ID" value="NZ_JAIHOM010000144.1"/>
</dbReference>
<dbReference type="Gene3D" id="1.10.3730.20">
    <property type="match status" value="1"/>
</dbReference>
<comment type="subcellular location">
    <subcellularLocation>
        <location evidence="1">Cell membrane</location>
        <topology evidence="1">Multi-pass membrane protein</topology>
    </subcellularLocation>
</comment>
<dbReference type="Proteomes" id="UP001526426">
    <property type="component" value="Unassembled WGS sequence"/>
</dbReference>
<comment type="caution">
    <text evidence="14">The sequence shown here is derived from an EMBL/GenBank/DDBJ whole genome shotgun (WGS) entry which is preliminary data.</text>
</comment>
<evidence type="ECO:0000256" key="11">
    <source>
        <dbReference type="ARBA" id="ARBA00023136"/>
    </source>
</evidence>
<evidence type="ECO:0000256" key="5">
    <source>
        <dbReference type="ARBA" id="ARBA00022519"/>
    </source>
</evidence>
<gene>
    <name evidence="14" type="ORF">K4A83_19855</name>
</gene>
<keyword evidence="11 12" id="KW-0472">Membrane</keyword>